<sequence length="159" mass="18198">MNQMRKYRIFTVFFLIIVTTAILFSCSREDALGLESDVLELQSPYGRWKLEGYASSESKQVTIVLGSPSAYYLTLNQDGTFTGTSSTNAIGVKFTIDTHRGVINFSTTDFYSSGKLTETNDGNLYLNRLLKVKNYRVFTNKLHFYYSDKEYLLFIKPVK</sequence>
<accession>A0A645CAA9</accession>
<dbReference type="PROSITE" id="PS51257">
    <property type="entry name" value="PROKAR_LIPOPROTEIN"/>
    <property type="match status" value="1"/>
</dbReference>
<dbReference type="Gene3D" id="2.40.128.270">
    <property type="match status" value="1"/>
</dbReference>
<dbReference type="EMBL" id="VSSQ01025617">
    <property type="protein sequence ID" value="MPM73866.1"/>
    <property type="molecule type" value="Genomic_DNA"/>
</dbReference>
<name>A0A645CAA9_9ZZZZ</name>
<proteinExistence type="predicted"/>
<evidence type="ECO:0000313" key="1">
    <source>
        <dbReference type="EMBL" id="MPM73866.1"/>
    </source>
</evidence>
<protein>
    <recommendedName>
        <fullName evidence="2">DUF306 domain-containing protein</fullName>
    </recommendedName>
</protein>
<organism evidence="1">
    <name type="scientific">bioreactor metagenome</name>
    <dbReference type="NCBI Taxonomy" id="1076179"/>
    <lineage>
        <taxon>unclassified sequences</taxon>
        <taxon>metagenomes</taxon>
        <taxon>ecological metagenomes</taxon>
    </lineage>
</organism>
<dbReference type="InterPro" id="IPR038670">
    <property type="entry name" value="HslJ-like_sf"/>
</dbReference>
<comment type="caution">
    <text evidence="1">The sequence shown here is derived from an EMBL/GenBank/DDBJ whole genome shotgun (WGS) entry which is preliminary data.</text>
</comment>
<evidence type="ECO:0008006" key="2">
    <source>
        <dbReference type="Google" id="ProtNLM"/>
    </source>
</evidence>
<gene>
    <name evidence="1" type="ORF">SDC9_120851</name>
</gene>
<dbReference type="AlphaFoldDB" id="A0A645CAA9"/>
<reference evidence="1" key="1">
    <citation type="submission" date="2019-08" db="EMBL/GenBank/DDBJ databases">
        <authorList>
            <person name="Kucharzyk K."/>
            <person name="Murdoch R.W."/>
            <person name="Higgins S."/>
            <person name="Loffler F."/>
        </authorList>
    </citation>
    <scope>NUCLEOTIDE SEQUENCE</scope>
</reference>